<protein>
    <recommendedName>
        <fullName evidence="4">Secreted protein</fullName>
    </recommendedName>
</protein>
<organism evidence="2 3">
    <name type="scientific">Cardiocondyla obscurior</name>
    <dbReference type="NCBI Taxonomy" id="286306"/>
    <lineage>
        <taxon>Eukaryota</taxon>
        <taxon>Metazoa</taxon>
        <taxon>Ecdysozoa</taxon>
        <taxon>Arthropoda</taxon>
        <taxon>Hexapoda</taxon>
        <taxon>Insecta</taxon>
        <taxon>Pterygota</taxon>
        <taxon>Neoptera</taxon>
        <taxon>Endopterygota</taxon>
        <taxon>Hymenoptera</taxon>
        <taxon>Apocrita</taxon>
        <taxon>Aculeata</taxon>
        <taxon>Formicoidea</taxon>
        <taxon>Formicidae</taxon>
        <taxon>Myrmicinae</taxon>
        <taxon>Cardiocondyla</taxon>
    </lineage>
</organism>
<evidence type="ECO:0008006" key="4">
    <source>
        <dbReference type="Google" id="ProtNLM"/>
    </source>
</evidence>
<feature type="transmembrane region" description="Helical" evidence="1">
    <location>
        <begin position="6"/>
        <end position="26"/>
    </location>
</feature>
<name>A0AAW2ESB9_9HYME</name>
<evidence type="ECO:0000256" key="1">
    <source>
        <dbReference type="SAM" id="Phobius"/>
    </source>
</evidence>
<proteinExistence type="predicted"/>
<accession>A0AAW2ESB9</accession>
<sequence length="88" mass="10844">MSPGGINFFLFYTFVWFYFILFYFFFFAELSRKIRHVIYSCHACLFVLFSCHTNGKSFCVSSNENWKLLLYSHYHKTRIKKKEKKQRR</sequence>
<reference evidence="2 3" key="1">
    <citation type="submission" date="2023-03" db="EMBL/GenBank/DDBJ databases">
        <title>High recombination rates correlate with genetic variation in Cardiocondyla obscurior ants.</title>
        <authorList>
            <person name="Errbii M."/>
        </authorList>
    </citation>
    <scope>NUCLEOTIDE SEQUENCE [LARGE SCALE GENOMIC DNA]</scope>
    <source>
        <strain evidence="2">Alpha-2009</strain>
        <tissue evidence="2">Whole body</tissue>
    </source>
</reference>
<dbReference type="AlphaFoldDB" id="A0AAW2ESB9"/>
<keyword evidence="3" id="KW-1185">Reference proteome</keyword>
<keyword evidence="1" id="KW-1133">Transmembrane helix</keyword>
<dbReference type="EMBL" id="JADYXP020000020">
    <property type="protein sequence ID" value="KAL0104577.1"/>
    <property type="molecule type" value="Genomic_DNA"/>
</dbReference>
<gene>
    <name evidence="2" type="ORF">PUN28_017372</name>
</gene>
<keyword evidence="1" id="KW-0472">Membrane</keyword>
<comment type="caution">
    <text evidence="2">The sequence shown here is derived from an EMBL/GenBank/DDBJ whole genome shotgun (WGS) entry which is preliminary data.</text>
</comment>
<keyword evidence="1" id="KW-0812">Transmembrane</keyword>
<evidence type="ECO:0000313" key="3">
    <source>
        <dbReference type="Proteomes" id="UP001430953"/>
    </source>
</evidence>
<evidence type="ECO:0000313" key="2">
    <source>
        <dbReference type="EMBL" id="KAL0104577.1"/>
    </source>
</evidence>
<dbReference type="Proteomes" id="UP001430953">
    <property type="component" value="Unassembled WGS sequence"/>
</dbReference>